<keyword evidence="3" id="KW-1133">Transmembrane helix</keyword>
<dbReference type="InterPro" id="IPR027417">
    <property type="entry name" value="P-loop_NTPase"/>
</dbReference>
<organism evidence="5 6">
    <name type="scientific">Cotesia congregata</name>
    <name type="common">Parasitoid wasp</name>
    <name type="synonym">Apanteles congregatus</name>
    <dbReference type="NCBI Taxonomy" id="51543"/>
    <lineage>
        <taxon>Eukaryota</taxon>
        <taxon>Metazoa</taxon>
        <taxon>Ecdysozoa</taxon>
        <taxon>Arthropoda</taxon>
        <taxon>Hexapoda</taxon>
        <taxon>Insecta</taxon>
        <taxon>Pterygota</taxon>
        <taxon>Neoptera</taxon>
        <taxon>Endopterygota</taxon>
        <taxon>Hymenoptera</taxon>
        <taxon>Apocrita</taxon>
        <taxon>Ichneumonoidea</taxon>
        <taxon>Braconidae</taxon>
        <taxon>Microgastrinae</taxon>
        <taxon>Cotesia</taxon>
    </lineage>
</organism>
<comment type="caution">
    <text evidence="5">The sequence shown here is derived from an EMBL/GenBank/DDBJ whole genome shotgun (WGS) entry which is preliminary data.</text>
</comment>
<evidence type="ECO:0000256" key="2">
    <source>
        <dbReference type="ARBA" id="ARBA00022840"/>
    </source>
</evidence>
<dbReference type="GO" id="GO:0016020">
    <property type="term" value="C:membrane"/>
    <property type="evidence" value="ECO:0007669"/>
    <property type="project" value="InterPro"/>
</dbReference>
<evidence type="ECO:0000259" key="4">
    <source>
        <dbReference type="PROSITE" id="PS50893"/>
    </source>
</evidence>
<feature type="transmembrane region" description="Helical" evidence="3">
    <location>
        <begin position="1055"/>
        <end position="1081"/>
    </location>
</feature>
<reference evidence="5" key="1">
    <citation type="submission" date="2021-04" db="EMBL/GenBank/DDBJ databases">
        <authorList>
            <person name="Chebbi M.A.C M."/>
        </authorList>
    </citation>
    <scope>NUCLEOTIDE SEQUENCE</scope>
</reference>
<feature type="transmembrane region" description="Helical" evidence="3">
    <location>
        <begin position="358"/>
        <end position="380"/>
    </location>
</feature>
<dbReference type="GO" id="GO:0140359">
    <property type="term" value="F:ABC-type transporter activity"/>
    <property type="evidence" value="ECO:0007669"/>
    <property type="project" value="InterPro"/>
</dbReference>
<feature type="transmembrane region" description="Helical" evidence="3">
    <location>
        <begin position="226"/>
        <end position="247"/>
    </location>
</feature>
<dbReference type="EMBL" id="CAJNRD030001123">
    <property type="protein sequence ID" value="CAG5101792.1"/>
    <property type="molecule type" value="Genomic_DNA"/>
</dbReference>
<evidence type="ECO:0000256" key="1">
    <source>
        <dbReference type="ARBA" id="ARBA00022741"/>
    </source>
</evidence>
<feature type="transmembrane region" description="Helical" evidence="3">
    <location>
        <begin position="412"/>
        <end position="435"/>
    </location>
</feature>
<proteinExistence type="predicted"/>
<dbReference type="PANTHER" id="PTHR19229:SF250">
    <property type="entry name" value="ABC TRANSPORTER DOMAIN-CONTAINING PROTEIN-RELATED"/>
    <property type="match status" value="1"/>
</dbReference>
<keyword evidence="1" id="KW-0547">Nucleotide-binding</keyword>
<gene>
    <name evidence="5" type="ORF">HICCMSTLAB_LOCUS10692</name>
</gene>
<evidence type="ECO:0000256" key="3">
    <source>
        <dbReference type="SAM" id="Phobius"/>
    </source>
</evidence>
<feature type="transmembrane region" description="Helical" evidence="3">
    <location>
        <begin position="987"/>
        <end position="1007"/>
    </location>
</feature>
<keyword evidence="3" id="KW-0812">Transmembrane</keyword>
<dbReference type="GO" id="GO:0016887">
    <property type="term" value="F:ATP hydrolysis activity"/>
    <property type="evidence" value="ECO:0007669"/>
    <property type="project" value="InterPro"/>
</dbReference>
<evidence type="ECO:0000313" key="5">
    <source>
        <dbReference type="EMBL" id="CAG5101792.1"/>
    </source>
</evidence>
<protein>
    <submittedName>
        <fullName evidence="5">ATP binding cassette transporter subfamily A member 4</fullName>
    </submittedName>
</protein>
<dbReference type="PROSITE" id="PS50893">
    <property type="entry name" value="ABC_TRANSPORTER_2"/>
    <property type="match status" value="2"/>
</dbReference>
<sequence>MKWIRKFPSLIHAWSRWKVLFLKALLMRKCSITISVLEILIPIIFSLQIRLIFEPLALKLQASTIILLIIITKTEILTRIPPQAECRYAPSTQFTDNLMQQVSVLLNSTMIPAANELQLLMAFYQRHNQSSEPFNTIWVLFMVRLLFLNKFLNYEIRSELSDEPSRTDPYLSSGFLAMQIAIESTFNKIKSTNSPFIGDNLIVGQFPYYRIEFPIIPSAVRPNISLIFYMTVIGFLLIPMSALTKAIHDKFTGFKALMRLLKINSAFLYLGWVDYIMITGVPAVIFCTWILSAIYSQSNFILALFLLMYIIMSTFFILAVGTFFTQSIKAVLACILLWLTLAHITIVLDESLIYSELYIKIISLLLPHSGLLYGLSAFTYKEDIEEEIHTIKSRLLDNLYDMEKLGQAPNRVSLTAVLIAWTFHLILWGFIAIYLDNIYPGKYGTKLPWYYLCKKDKSTPDDVNFNVRGSTNWSAVERPPPFIKPKARVKKLTIKFGFDKLQVLKDLSIDFYPNEFSVIIGHNGSGKSCLLKIISGMYQATYGSVYIEGRDYSDFKSQERNYKPIIGYCPQENMLVKYLSTEEHLYLFGMMKGMSLRESKEESRRMIKLFSLKAERKLKVKEISFGAKRRLCLAIALIGHSEVLILDEPTYGVDPQHRKRLWEILGTFKGRKTIIMATNSMEAADTLADRIAIIANGRIECYGSKAYLNRRYNIGYDLSMVIKPECDLPSLQKLIQEHSPDPVSLMGKMGMMVNFNISRNTRFAHLLSFLESNKDDLRINAVSLQAASIEGQFRRIGLISHFRERGAWIPSDKFEWIVQRRRRKLIQNQNDWTRVTKGALRRQQFTAMLYKKTLHKFIPLVFVDDDEDARNFFTIFDQTCQKFNMSPLHITQNMTASDLITHPEMHSISFRERYFMAIDILKDNKIELLYSPVLIHSGPISLNLLHNALLLHNSQSMDIRINLMSRPLMDPDNWQYRIAHGKGIKNWENAVVITTLFILLPTIDLGVRESRTIAKLLQLNTNRVTELFIIFWCYGAAAIAMSYCIQLWTNHTGRVYFYIMIINLLTAIVINPEILFPFIMYNMNPNFQKYAEIVFHIFPPYVFSCAIGNFIAIKLYNKQCSEHNDCDNKFALEDPCCYNCGHNLCFNPLNEWLDSQTDGSFRHSVINDVILLISQAVCFHLILIIFEPTSRRRWYANKRPKETVGPNEEDLVKEQEIIDKLVDQYEKSQFVPKRNAVIVKGLSAKYKKKEILRNVNFQINRRECFGLLGMNGAGKTTIFRALVGESRANIEKALICGIDSSLNDDKFYGMIGYCPQKGGLIDFLTGRQSLFFFAALRGVPWKNIRDEVDKWLDIFDMLEFENIPLKNCAWGVRRKMCVLQSLIGDLPIIFLDEPSSGMDIIGRSALDETLYQLREMGKCIFLTTHSIEEAEALCDRVGILADGYLATVGSCERLVEKQGNKFILKVILDPQTSLYTVDVILKSIEEALPSSVFLGRHLDVLSYEFEKTDDLESVYSILNAVKLKHSEITNYFINQQSLEQVYHQLSRKIYHQEDDSEPMSPVQRLMEAIRIFERRSTDMTF</sequence>
<name>A0A8J2MPG8_COTCN</name>
<keyword evidence="6" id="KW-1185">Reference proteome</keyword>
<dbReference type="InterPro" id="IPR026082">
    <property type="entry name" value="ABCA"/>
</dbReference>
<dbReference type="GO" id="GO:0005524">
    <property type="term" value="F:ATP binding"/>
    <property type="evidence" value="ECO:0007669"/>
    <property type="project" value="UniProtKB-KW"/>
</dbReference>
<feature type="transmembrane region" description="Helical" evidence="3">
    <location>
        <begin position="20"/>
        <end position="45"/>
    </location>
</feature>
<dbReference type="InterPro" id="IPR003593">
    <property type="entry name" value="AAA+_ATPase"/>
</dbReference>
<feature type="transmembrane region" description="Helical" evidence="3">
    <location>
        <begin position="1027"/>
        <end position="1049"/>
    </location>
</feature>
<dbReference type="SUPFAM" id="SSF52540">
    <property type="entry name" value="P-loop containing nucleoside triphosphate hydrolases"/>
    <property type="match status" value="2"/>
</dbReference>
<dbReference type="Gene3D" id="3.40.50.300">
    <property type="entry name" value="P-loop containing nucleotide triphosphate hydrolases"/>
    <property type="match status" value="2"/>
</dbReference>
<feature type="transmembrane region" description="Helical" evidence="3">
    <location>
        <begin position="1169"/>
        <end position="1186"/>
    </location>
</feature>
<dbReference type="SMART" id="SM00382">
    <property type="entry name" value="AAA"/>
    <property type="match status" value="2"/>
</dbReference>
<keyword evidence="2" id="KW-0067">ATP-binding</keyword>
<dbReference type="Pfam" id="PF00005">
    <property type="entry name" value="ABC_tran"/>
    <property type="match status" value="2"/>
</dbReference>
<dbReference type="InterPro" id="IPR003439">
    <property type="entry name" value="ABC_transporter-like_ATP-bd"/>
</dbReference>
<dbReference type="OrthoDB" id="6512918at2759"/>
<feature type="transmembrane region" description="Helical" evidence="3">
    <location>
        <begin position="328"/>
        <end position="346"/>
    </location>
</feature>
<feature type="transmembrane region" description="Helical" evidence="3">
    <location>
        <begin position="300"/>
        <end position="321"/>
    </location>
</feature>
<feature type="transmembrane region" description="Helical" evidence="3">
    <location>
        <begin position="267"/>
        <end position="294"/>
    </location>
</feature>
<keyword evidence="3" id="KW-0472">Membrane</keyword>
<dbReference type="Proteomes" id="UP000786811">
    <property type="component" value="Unassembled WGS sequence"/>
</dbReference>
<accession>A0A8J2MPG8</accession>
<dbReference type="GO" id="GO:0005319">
    <property type="term" value="F:lipid transporter activity"/>
    <property type="evidence" value="ECO:0007669"/>
    <property type="project" value="TreeGrafter"/>
</dbReference>
<dbReference type="CDD" id="cd03263">
    <property type="entry name" value="ABC_subfamily_A"/>
    <property type="match status" value="1"/>
</dbReference>
<feature type="domain" description="ABC transporter" evidence="4">
    <location>
        <begin position="487"/>
        <end position="721"/>
    </location>
</feature>
<dbReference type="PANTHER" id="PTHR19229">
    <property type="entry name" value="ATP-BINDING CASSETTE TRANSPORTER SUBFAMILY A ABCA"/>
    <property type="match status" value="1"/>
</dbReference>
<feature type="transmembrane region" description="Helical" evidence="3">
    <location>
        <begin position="1093"/>
        <end position="1113"/>
    </location>
</feature>
<feature type="domain" description="ABC transporter" evidence="4">
    <location>
        <begin position="1237"/>
        <end position="1467"/>
    </location>
</feature>
<evidence type="ECO:0000313" key="6">
    <source>
        <dbReference type="Proteomes" id="UP000786811"/>
    </source>
</evidence>